<reference evidence="8" key="1">
    <citation type="submission" date="2022-11" db="UniProtKB">
        <authorList>
            <consortium name="WormBaseParasite"/>
        </authorList>
    </citation>
    <scope>IDENTIFICATION</scope>
</reference>
<sequence length="262" mass="30454">MGGRFVLGRIPLIRNSLFTSSSSSTTATNNILNQPINRPKRRNSSECLPRPVQFDESSEQYRCFCGCFHIKTGAYLICFIEIFLILIFFLNSLLVLLQQKEDLDRQQRLSFWHSNYVKTAFLIESISLGISLIFVFLLIFGLKRNSSSLLIPHLIIQCFALFCLFFLLIIGTIALFTDLALFYRLLNIIPFNEFPGQSTVALSAESLARVYAFLFLYFLTFLLQFWFIKIIYNCNRYFAERNNYMRYCLAYSTPLKTLNSAR</sequence>
<feature type="region of interest" description="Disordered" evidence="5">
    <location>
        <begin position="20"/>
        <end position="46"/>
    </location>
</feature>
<comment type="subcellular location">
    <subcellularLocation>
        <location evidence="1">Endomembrane system</location>
        <topology evidence="1">Multi-pass membrane protein</topology>
    </subcellularLocation>
</comment>
<dbReference type="Proteomes" id="UP000887563">
    <property type="component" value="Unplaced"/>
</dbReference>
<dbReference type="GO" id="GO:0012505">
    <property type="term" value="C:endomembrane system"/>
    <property type="evidence" value="ECO:0007669"/>
    <property type="project" value="UniProtKB-SubCell"/>
</dbReference>
<protein>
    <submittedName>
        <fullName evidence="8">Uncharacterized protein</fullName>
    </submittedName>
</protein>
<dbReference type="InterPro" id="IPR051115">
    <property type="entry name" value="LAPTM_transporter"/>
</dbReference>
<proteinExistence type="predicted"/>
<dbReference type="GO" id="GO:0005765">
    <property type="term" value="C:lysosomal membrane"/>
    <property type="evidence" value="ECO:0007669"/>
    <property type="project" value="TreeGrafter"/>
</dbReference>
<evidence type="ECO:0000256" key="2">
    <source>
        <dbReference type="ARBA" id="ARBA00022692"/>
    </source>
</evidence>
<feature type="compositionally biased region" description="Polar residues" evidence="5">
    <location>
        <begin position="27"/>
        <end position="36"/>
    </location>
</feature>
<keyword evidence="2 6" id="KW-0812">Transmembrane</keyword>
<evidence type="ECO:0000256" key="3">
    <source>
        <dbReference type="ARBA" id="ARBA00022989"/>
    </source>
</evidence>
<evidence type="ECO:0000313" key="7">
    <source>
        <dbReference type="Proteomes" id="UP000887563"/>
    </source>
</evidence>
<dbReference type="PANTHER" id="PTHR12479:SF11">
    <property type="entry name" value="PROTEIN CBG14497"/>
    <property type="match status" value="1"/>
</dbReference>
<evidence type="ECO:0000256" key="1">
    <source>
        <dbReference type="ARBA" id="ARBA00004127"/>
    </source>
</evidence>
<feature type="transmembrane region" description="Helical" evidence="6">
    <location>
        <begin position="210"/>
        <end position="232"/>
    </location>
</feature>
<evidence type="ECO:0000256" key="6">
    <source>
        <dbReference type="SAM" id="Phobius"/>
    </source>
</evidence>
<dbReference type="WBParaSite" id="Minc3s00181g06938">
    <property type="protein sequence ID" value="Minc3s00181g06938"/>
    <property type="gene ID" value="Minc3s00181g06938"/>
</dbReference>
<name>A0A914KZN2_MELIC</name>
<organism evidence="7 8">
    <name type="scientific">Meloidogyne incognita</name>
    <name type="common">Southern root-knot nematode worm</name>
    <name type="synonym">Oxyuris incognita</name>
    <dbReference type="NCBI Taxonomy" id="6306"/>
    <lineage>
        <taxon>Eukaryota</taxon>
        <taxon>Metazoa</taxon>
        <taxon>Ecdysozoa</taxon>
        <taxon>Nematoda</taxon>
        <taxon>Chromadorea</taxon>
        <taxon>Rhabditida</taxon>
        <taxon>Tylenchina</taxon>
        <taxon>Tylenchomorpha</taxon>
        <taxon>Tylenchoidea</taxon>
        <taxon>Meloidogynidae</taxon>
        <taxon>Meloidogyninae</taxon>
        <taxon>Meloidogyne</taxon>
        <taxon>Meloidogyne incognita group</taxon>
    </lineage>
</organism>
<keyword evidence="7" id="KW-1185">Reference proteome</keyword>
<evidence type="ECO:0000256" key="5">
    <source>
        <dbReference type="SAM" id="MobiDB-lite"/>
    </source>
</evidence>
<dbReference type="PANTHER" id="PTHR12479">
    <property type="entry name" value="LYSOSOMAL-ASSOCIATED TRANSMEMBRANE PROTEIN"/>
    <property type="match status" value="1"/>
</dbReference>
<feature type="transmembrane region" description="Helical" evidence="6">
    <location>
        <begin position="74"/>
        <end position="96"/>
    </location>
</feature>
<evidence type="ECO:0000256" key="4">
    <source>
        <dbReference type="ARBA" id="ARBA00023136"/>
    </source>
</evidence>
<keyword evidence="3 6" id="KW-1133">Transmembrane helix</keyword>
<dbReference type="AlphaFoldDB" id="A0A914KZN2"/>
<feature type="transmembrane region" description="Helical" evidence="6">
    <location>
        <begin position="154"/>
        <end position="176"/>
    </location>
</feature>
<keyword evidence="4 6" id="KW-0472">Membrane</keyword>
<evidence type="ECO:0000313" key="8">
    <source>
        <dbReference type="WBParaSite" id="Minc3s00181g06938"/>
    </source>
</evidence>
<accession>A0A914KZN2</accession>
<feature type="transmembrane region" description="Helical" evidence="6">
    <location>
        <begin position="116"/>
        <end position="142"/>
    </location>
</feature>